<sequence length="172" mass="20101">MEQKIFDLLLEISKNGNIKDIPSTRMNAEQRELDTEKERRFNVLIKHGLISNNGNNIFIITEYGYDVAQHKSWLDYLEYRKKILLDKSKKEKYDLSISWFQSKTGWLPYLLSIISVGIALWSLSISNEKEEKDNSQLNNISTQKQIEDKDSSTKNTLNEKVVDTVVFRLKNP</sequence>
<dbReference type="RefSeq" id="WP_106658196.1">
    <property type="nucleotide sequence ID" value="NZ_PJEO01000010.1"/>
</dbReference>
<proteinExistence type="predicted"/>
<name>A0A2N3HP07_9FLAO</name>
<keyword evidence="2" id="KW-1185">Reference proteome</keyword>
<dbReference type="Proteomes" id="UP000233435">
    <property type="component" value="Unassembled WGS sequence"/>
</dbReference>
<dbReference type="OrthoDB" id="982169at2"/>
<organism evidence="1 2">
    <name type="scientific">Confluentibacter flavum</name>
    <dbReference type="NCBI Taxonomy" id="1909700"/>
    <lineage>
        <taxon>Bacteria</taxon>
        <taxon>Pseudomonadati</taxon>
        <taxon>Bacteroidota</taxon>
        <taxon>Flavobacteriia</taxon>
        <taxon>Flavobacteriales</taxon>
        <taxon>Flavobacteriaceae</taxon>
        <taxon>Confluentibacter</taxon>
    </lineage>
</organism>
<gene>
    <name evidence="1" type="ORF">CSW08_01760</name>
</gene>
<dbReference type="EMBL" id="PJEO01000010">
    <property type="protein sequence ID" value="PKQ46661.1"/>
    <property type="molecule type" value="Genomic_DNA"/>
</dbReference>
<comment type="caution">
    <text evidence="1">The sequence shown here is derived from an EMBL/GenBank/DDBJ whole genome shotgun (WGS) entry which is preliminary data.</text>
</comment>
<dbReference type="AlphaFoldDB" id="A0A2N3HP07"/>
<protein>
    <submittedName>
        <fullName evidence="1">Uncharacterized protein</fullName>
    </submittedName>
</protein>
<accession>A0A2N3HP07</accession>
<reference evidence="1 2" key="1">
    <citation type="submission" date="2017-12" db="EMBL/GenBank/DDBJ databases">
        <title>Confluentibacter flavum sp. nov., isolated from the saline lake.</title>
        <authorList>
            <person name="Yu L."/>
        </authorList>
    </citation>
    <scope>NUCLEOTIDE SEQUENCE [LARGE SCALE GENOMIC DNA]</scope>
    <source>
        <strain evidence="1 2">3B</strain>
    </source>
</reference>
<evidence type="ECO:0000313" key="1">
    <source>
        <dbReference type="EMBL" id="PKQ46661.1"/>
    </source>
</evidence>
<evidence type="ECO:0000313" key="2">
    <source>
        <dbReference type="Proteomes" id="UP000233435"/>
    </source>
</evidence>